<reference evidence="5" key="1">
    <citation type="journal article" date="2017" name="Appl. Environ. Microbiol.">
        <title>Biosynthesis of 2' -chloropentostatin and 2' -amino-2' -deoxyadenosine highlights a single gene cluster performing two independent pathways in Actinomadura sp. ATCC 39365.</title>
        <authorList>
            <person name="Gao Y."/>
            <person name="Xu G."/>
            <person name="Wu P."/>
            <person name="Liu J."/>
            <person name="Cai Y.S."/>
            <person name="Deng Z."/>
            <person name="Chen W."/>
        </authorList>
    </citation>
    <scope>NUCLEOTIDE SEQUENCE</scope>
    <source>
        <strain evidence="5">ATCC 39365</strain>
    </source>
</reference>
<evidence type="ECO:0000313" key="5">
    <source>
        <dbReference type="EMBL" id="AKQ99301.1"/>
    </source>
</evidence>
<dbReference type="InterPro" id="IPR036388">
    <property type="entry name" value="WH-like_DNA-bd_sf"/>
</dbReference>
<evidence type="ECO:0000256" key="2">
    <source>
        <dbReference type="ARBA" id="ARBA00023125"/>
    </source>
</evidence>
<dbReference type="SUPFAM" id="SSF46785">
    <property type="entry name" value="Winged helix' DNA-binding domain"/>
    <property type="match status" value="1"/>
</dbReference>
<dbReference type="EMBL" id="KP025768">
    <property type="protein sequence ID" value="AKQ99301.1"/>
    <property type="molecule type" value="Genomic_DNA"/>
</dbReference>
<dbReference type="SMART" id="SM00345">
    <property type="entry name" value="HTH_GNTR"/>
    <property type="match status" value="1"/>
</dbReference>
<dbReference type="AlphaFoldDB" id="A0A1U8X0Z9"/>
<dbReference type="GO" id="GO:0045892">
    <property type="term" value="P:negative regulation of DNA-templated transcription"/>
    <property type="evidence" value="ECO:0007669"/>
    <property type="project" value="TreeGrafter"/>
</dbReference>
<dbReference type="CDD" id="cd07377">
    <property type="entry name" value="WHTH_GntR"/>
    <property type="match status" value="1"/>
</dbReference>
<dbReference type="SMART" id="SM00866">
    <property type="entry name" value="UTRA"/>
    <property type="match status" value="1"/>
</dbReference>
<dbReference type="PRINTS" id="PR00035">
    <property type="entry name" value="HTHGNTR"/>
</dbReference>
<dbReference type="InterPro" id="IPR050679">
    <property type="entry name" value="Bact_HTH_transcr_reg"/>
</dbReference>
<feature type="domain" description="HTH gntR-type" evidence="4">
    <location>
        <begin position="6"/>
        <end position="74"/>
    </location>
</feature>
<evidence type="ECO:0000256" key="3">
    <source>
        <dbReference type="ARBA" id="ARBA00023163"/>
    </source>
</evidence>
<dbReference type="InterPro" id="IPR036390">
    <property type="entry name" value="WH_DNA-bd_sf"/>
</dbReference>
<dbReference type="InterPro" id="IPR000524">
    <property type="entry name" value="Tscrpt_reg_HTH_GntR"/>
</dbReference>
<organism evidence="5">
    <name type="scientific">Actinomadura sp. ATCC 39365</name>
    <dbReference type="NCBI Taxonomy" id="1676613"/>
    <lineage>
        <taxon>Bacteria</taxon>
        <taxon>Bacillati</taxon>
        <taxon>Actinomycetota</taxon>
        <taxon>Actinomycetes</taxon>
        <taxon>Streptosporangiales</taxon>
        <taxon>Thermomonosporaceae</taxon>
        <taxon>Actinomadura</taxon>
    </lineage>
</organism>
<dbReference type="InterPro" id="IPR028978">
    <property type="entry name" value="Chorismate_lyase_/UTRA_dom_sf"/>
</dbReference>
<dbReference type="PANTHER" id="PTHR44846:SF17">
    <property type="entry name" value="GNTR-FAMILY TRANSCRIPTIONAL REGULATOR"/>
    <property type="match status" value="1"/>
</dbReference>
<dbReference type="InterPro" id="IPR011663">
    <property type="entry name" value="UTRA"/>
</dbReference>
<dbReference type="SUPFAM" id="SSF64288">
    <property type="entry name" value="Chorismate lyase-like"/>
    <property type="match status" value="1"/>
</dbReference>
<sequence length="241" mass="27452">MTRRHPTLAIQIRDRLHALIVEQGLRPGDRLPSENELMTLFDVGRTSIREAFKLLEQEGLIQARHGDGRYLTSQPSLDRPLTRLEGVTEMLASRGFTADNTVLDVMATEPDRHQRELLQLPPGEAIVRLERLRRHRDDALLYSIDLFPRSLIGRPLDEVDWTGSLFQLLTEHGHTIAYAVAQVRAVTLSHAQAERIGTHEDGGAWLLLLQTHHGSAGRPVLYSQDYHRGTDFSFHLVRRRD</sequence>
<accession>A0A1U8X0Z9</accession>
<dbReference type="Pfam" id="PF00392">
    <property type="entry name" value="GntR"/>
    <property type="match status" value="1"/>
</dbReference>
<protein>
    <submittedName>
        <fullName evidence="5">Bacterial regulatory protein,gntR family</fullName>
    </submittedName>
</protein>
<dbReference type="PROSITE" id="PS50949">
    <property type="entry name" value="HTH_GNTR"/>
    <property type="match status" value="1"/>
</dbReference>
<keyword evidence="3" id="KW-0804">Transcription</keyword>
<evidence type="ECO:0000259" key="4">
    <source>
        <dbReference type="PROSITE" id="PS50949"/>
    </source>
</evidence>
<dbReference type="Pfam" id="PF07702">
    <property type="entry name" value="UTRA"/>
    <property type="match status" value="1"/>
</dbReference>
<evidence type="ECO:0000256" key="1">
    <source>
        <dbReference type="ARBA" id="ARBA00023015"/>
    </source>
</evidence>
<name>A0A1U8X0Z9_9ACTN</name>
<proteinExistence type="predicted"/>
<dbReference type="Gene3D" id="3.40.1410.10">
    <property type="entry name" value="Chorismate lyase-like"/>
    <property type="match status" value="1"/>
</dbReference>
<keyword evidence="2" id="KW-0238">DNA-binding</keyword>
<dbReference type="Gene3D" id="1.10.10.10">
    <property type="entry name" value="Winged helix-like DNA-binding domain superfamily/Winged helix DNA-binding domain"/>
    <property type="match status" value="1"/>
</dbReference>
<dbReference type="PANTHER" id="PTHR44846">
    <property type="entry name" value="MANNOSYL-D-GLYCERATE TRANSPORT/METABOLISM SYSTEM REPRESSOR MNGR-RELATED"/>
    <property type="match status" value="1"/>
</dbReference>
<keyword evidence="1" id="KW-0805">Transcription regulation</keyword>
<dbReference type="GO" id="GO:0003700">
    <property type="term" value="F:DNA-binding transcription factor activity"/>
    <property type="evidence" value="ECO:0007669"/>
    <property type="project" value="InterPro"/>
</dbReference>
<dbReference type="GO" id="GO:0003677">
    <property type="term" value="F:DNA binding"/>
    <property type="evidence" value="ECO:0007669"/>
    <property type="project" value="UniProtKB-KW"/>
</dbReference>